<dbReference type="Pfam" id="PF15018">
    <property type="entry name" value="InaF-motif"/>
    <property type="match status" value="1"/>
</dbReference>
<dbReference type="Pfam" id="PF13347">
    <property type="entry name" value="MFS_2"/>
    <property type="match status" value="2"/>
</dbReference>
<feature type="transmembrane region" description="Helical" evidence="3">
    <location>
        <begin position="729"/>
        <end position="752"/>
    </location>
</feature>
<dbReference type="Proteomes" id="UP000515135">
    <property type="component" value="Unplaced"/>
</dbReference>
<keyword evidence="3" id="KW-1133">Transmembrane helix</keyword>
<feature type="transmembrane region" description="Helical" evidence="3">
    <location>
        <begin position="911"/>
        <end position="931"/>
    </location>
</feature>
<comment type="similarity">
    <text evidence="1">Belongs to the major facilitator superfamily.</text>
</comment>
<evidence type="ECO:0000256" key="1">
    <source>
        <dbReference type="ARBA" id="ARBA00008335"/>
    </source>
</evidence>
<feature type="region of interest" description="Disordered" evidence="2">
    <location>
        <begin position="537"/>
        <end position="580"/>
    </location>
</feature>
<keyword evidence="3" id="KW-0472">Membrane</keyword>
<dbReference type="KEGG" id="bbel:109480663"/>
<proteinExistence type="inferred from homology"/>
<dbReference type="FunFam" id="1.20.1250.20:FF:001493">
    <property type="entry name" value="Uncharacterized protein"/>
    <property type="match status" value="2"/>
</dbReference>
<dbReference type="GO" id="GO:0015293">
    <property type="term" value="F:symporter activity"/>
    <property type="evidence" value="ECO:0007669"/>
    <property type="project" value="InterPro"/>
</dbReference>
<feature type="transmembrane region" description="Helical" evidence="3">
    <location>
        <begin position="288"/>
        <end position="306"/>
    </location>
</feature>
<dbReference type="GO" id="GO:0005886">
    <property type="term" value="C:plasma membrane"/>
    <property type="evidence" value="ECO:0007669"/>
    <property type="project" value="TreeGrafter"/>
</dbReference>
<protein>
    <submittedName>
        <fullName evidence="5">Uncharacterized protein LOC109480663</fullName>
    </submittedName>
</protein>
<feature type="transmembrane region" description="Helical" evidence="3">
    <location>
        <begin position="235"/>
        <end position="258"/>
    </location>
</feature>
<dbReference type="PANTHER" id="PTHR11328">
    <property type="entry name" value="MAJOR FACILITATOR SUPERFAMILY DOMAIN-CONTAINING PROTEIN"/>
    <property type="match status" value="1"/>
</dbReference>
<feature type="transmembrane region" description="Helical" evidence="3">
    <location>
        <begin position="951"/>
        <end position="976"/>
    </location>
</feature>
<evidence type="ECO:0000313" key="4">
    <source>
        <dbReference type="Proteomes" id="UP000515135"/>
    </source>
</evidence>
<sequence>MAGGAEEEESLLASYSAPSDRPQANGTFGHPQRRTPPRKPLSLVSKVCFALGGMPYQMTNNIIGFFISIFLLEVAQIRPGYASVILFGGRAWDAITDPLVGFLVSKTNTRWGKLRPWIIFSAPFGVASYFFLWYVPTDFSEEARLGWYFLMYCLFEAALSCFHVPYTALTIYLSADPKERDSATAYRMFCEVLGVLLGSAIQGQIVAGIGGSTETDCDNPGATVSPVIRANMERAYLVGAGVMCGFYLFCAATVFFGVTERKDVEGGSEEEEASFFQGLKLVFKHGPYVKLTMSFLFLSLAIQSVQGNFALFCQHSLGLGDQFQNLILALLGAAILCMPVWQWCLVKYGKKTALFWGTAVFIPTLFTLLYLPGNLYAVYPITILGGVGISVAFLLPWSMLPDVVDDFTLKTGTRREAIFYSFYVFFTKFAAGISLGLSTLTLEAAGYVTGACSQSAIVGFTLRMLVAPAPIVFILISLLFLWSYPITEERRRLTKAALEHKRDKARRAHGQPAALDSSLEGSTRVYIPQHRLRQTATARRSTMQRDVPPVSTAPSSAKQHAPTGYPHDSKPPTFTSDKKAKMAAKTNKKWVRLATVFAYVFCVSLAAIVLAIYYSFFWTGTTLQAAAGGGTSTPGNITNTTLASPTAAQTTPANTPAATPAASTPFDWHSVLILQWTRDYGMFCEVLGVLLGSAIQGQIVAGIGGSTETDCDNPGATVSPVIRANMERAYLVGAGVMCGFYLFCAATVFFGVTERKDVEGGSEEEEASFFQGLKLVFKHGPYVKLTMSFLFLSLAIQSVQGNFALFCQHSLGQGDQFQNLILALLGAAILCMPVWQWCLVKYGKKTALFWGTAVFIPTLFTLLYLPGNLYAVYPITILGGVGISVAFLLPWSMLPDVVDDFTLKTGTRREAIFYSFYVFFTKFAAGISLGLSTLTLEAAGYVTGACSQSAIVGFTLRMLVAPAPIVFILISLLFLWSYPITEERRRLTKAALEHKRDKARRACGERAALDSSLEGSTRV</sequence>
<feature type="transmembrane region" description="Helical" evidence="3">
    <location>
        <begin position="147"/>
        <end position="173"/>
    </location>
</feature>
<evidence type="ECO:0000256" key="2">
    <source>
        <dbReference type="SAM" id="MobiDB-lite"/>
    </source>
</evidence>
<evidence type="ECO:0000313" key="5">
    <source>
        <dbReference type="RefSeq" id="XP_019638451.1"/>
    </source>
</evidence>
<dbReference type="GeneID" id="109480663"/>
<feature type="transmembrane region" description="Helical" evidence="3">
    <location>
        <begin position="353"/>
        <end position="371"/>
    </location>
</feature>
<feature type="transmembrane region" description="Helical" evidence="3">
    <location>
        <begin position="417"/>
        <end position="437"/>
    </location>
</feature>
<accession>A0A6P5A9L6</accession>
<dbReference type="Gene3D" id="1.20.1250.20">
    <property type="entry name" value="MFS general substrate transporter like domains"/>
    <property type="match status" value="2"/>
</dbReference>
<dbReference type="OrthoDB" id="197206at2759"/>
<keyword evidence="3" id="KW-0812">Transmembrane</keyword>
<feature type="transmembrane region" description="Helical" evidence="3">
    <location>
        <begin position="590"/>
        <end position="614"/>
    </location>
</feature>
<evidence type="ECO:0000256" key="3">
    <source>
        <dbReference type="SAM" id="Phobius"/>
    </source>
</evidence>
<dbReference type="InterPro" id="IPR029162">
    <property type="entry name" value="InaF-motif"/>
</dbReference>
<feature type="transmembrane region" description="Helical" evidence="3">
    <location>
        <begin position="847"/>
        <end position="865"/>
    </location>
</feature>
<dbReference type="AlphaFoldDB" id="A0A6P5A9L6"/>
<feature type="transmembrane region" description="Helical" evidence="3">
    <location>
        <begin position="377"/>
        <end position="397"/>
    </location>
</feature>
<feature type="compositionally biased region" description="Acidic residues" evidence="2">
    <location>
        <begin position="1"/>
        <end position="10"/>
    </location>
</feature>
<keyword evidence="4" id="KW-1185">Reference proteome</keyword>
<feature type="transmembrane region" description="Helical" evidence="3">
    <location>
        <begin position="782"/>
        <end position="800"/>
    </location>
</feature>
<name>A0A6P5A9L6_BRABE</name>
<dbReference type="InterPro" id="IPR039672">
    <property type="entry name" value="MFS_2"/>
</dbReference>
<feature type="transmembrane region" description="Helical" evidence="3">
    <location>
        <begin position="326"/>
        <end position="346"/>
    </location>
</feature>
<dbReference type="InterPro" id="IPR036259">
    <property type="entry name" value="MFS_trans_sf"/>
</dbReference>
<feature type="transmembrane region" description="Helical" evidence="3">
    <location>
        <begin position="457"/>
        <end position="482"/>
    </location>
</feature>
<feature type="region of interest" description="Disordered" evidence="2">
    <location>
        <begin position="1"/>
        <end position="39"/>
    </location>
</feature>
<reference evidence="5" key="1">
    <citation type="submission" date="2025-08" db="UniProtKB">
        <authorList>
            <consortium name="RefSeq"/>
        </authorList>
    </citation>
    <scope>IDENTIFICATION</scope>
    <source>
        <tissue evidence="5">Gonad</tissue>
    </source>
</reference>
<dbReference type="RefSeq" id="XP_019638451.1">
    <property type="nucleotide sequence ID" value="XM_019782892.1"/>
</dbReference>
<dbReference type="SUPFAM" id="SSF103473">
    <property type="entry name" value="MFS general substrate transporter"/>
    <property type="match status" value="2"/>
</dbReference>
<feature type="transmembrane region" description="Helical" evidence="3">
    <location>
        <begin position="117"/>
        <end position="135"/>
    </location>
</feature>
<dbReference type="GO" id="GO:0008643">
    <property type="term" value="P:carbohydrate transport"/>
    <property type="evidence" value="ECO:0007669"/>
    <property type="project" value="InterPro"/>
</dbReference>
<feature type="transmembrane region" description="Helical" evidence="3">
    <location>
        <begin position="871"/>
        <end position="891"/>
    </location>
</feature>
<dbReference type="PANTHER" id="PTHR11328:SF24">
    <property type="entry name" value="MAJOR FACILITATOR SUPERFAMILY (MFS) PROFILE DOMAIN-CONTAINING PROTEIN"/>
    <property type="match status" value="1"/>
</dbReference>
<feature type="transmembrane region" description="Helical" evidence="3">
    <location>
        <begin position="820"/>
        <end position="840"/>
    </location>
</feature>
<gene>
    <name evidence="5" type="primary">LOC109480663</name>
</gene>
<feature type="transmembrane region" description="Helical" evidence="3">
    <location>
        <begin position="185"/>
        <end position="205"/>
    </location>
</feature>
<organism evidence="4 5">
    <name type="scientific">Branchiostoma belcheri</name>
    <name type="common">Amphioxus</name>
    <dbReference type="NCBI Taxonomy" id="7741"/>
    <lineage>
        <taxon>Eukaryota</taxon>
        <taxon>Metazoa</taxon>
        <taxon>Chordata</taxon>
        <taxon>Cephalochordata</taxon>
        <taxon>Leptocardii</taxon>
        <taxon>Amphioxiformes</taxon>
        <taxon>Branchiostomatidae</taxon>
        <taxon>Branchiostoma</taxon>
    </lineage>
</organism>